<dbReference type="PANTHER" id="PTHR43755">
    <property type="match status" value="1"/>
</dbReference>
<dbReference type="AlphaFoldDB" id="A0A937RKP9"/>
<accession>A0A937RKP9</accession>
<dbReference type="RefSeq" id="WP_202999016.1">
    <property type="nucleotide sequence ID" value="NZ_JADWYU010000195.1"/>
</dbReference>
<name>A0A937RKP9_9ACTN</name>
<dbReference type="SUPFAM" id="SSF51905">
    <property type="entry name" value="FAD/NAD(P)-binding domain"/>
    <property type="match status" value="1"/>
</dbReference>
<reference evidence="2" key="1">
    <citation type="submission" date="2020-12" db="EMBL/GenBank/DDBJ databases">
        <title>Genomic characterization of non-nitrogen-fixing Frankia strains.</title>
        <authorList>
            <person name="Carlos-Shanley C."/>
            <person name="Guerra T."/>
            <person name="Hahn D."/>
        </authorList>
    </citation>
    <scope>NUCLEOTIDE SEQUENCE</scope>
    <source>
        <strain evidence="2">CN6</strain>
    </source>
</reference>
<evidence type="ECO:0000313" key="2">
    <source>
        <dbReference type="EMBL" id="MBL7627701.1"/>
    </source>
</evidence>
<dbReference type="InterPro" id="IPR052541">
    <property type="entry name" value="SQRD"/>
</dbReference>
<evidence type="ECO:0000256" key="1">
    <source>
        <dbReference type="SAM" id="MobiDB-lite"/>
    </source>
</evidence>
<evidence type="ECO:0000313" key="3">
    <source>
        <dbReference type="Proteomes" id="UP000604475"/>
    </source>
</evidence>
<feature type="compositionally biased region" description="Polar residues" evidence="1">
    <location>
        <begin position="91"/>
        <end position="105"/>
    </location>
</feature>
<comment type="caution">
    <text evidence="2">The sequence shown here is derived from an EMBL/GenBank/DDBJ whole genome shotgun (WGS) entry which is preliminary data.</text>
</comment>
<dbReference type="PANTHER" id="PTHR43755:SF1">
    <property type="entry name" value="FAD-DEPENDENT PYRIDINE NUCLEOTIDE-DISULPHIDE OXIDOREDUCTASE"/>
    <property type="match status" value="1"/>
</dbReference>
<dbReference type="Proteomes" id="UP000604475">
    <property type="component" value="Unassembled WGS sequence"/>
</dbReference>
<keyword evidence="3" id="KW-1185">Reference proteome</keyword>
<feature type="region of interest" description="Disordered" evidence="1">
    <location>
        <begin position="83"/>
        <end position="138"/>
    </location>
</feature>
<gene>
    <name evidence="2" type="ORF">I7412_11085</name>
</gene>
<evidence type="ECO:0008006" key="4">
    <source>
        <dbReference type="Google" id="ProtNLM"/>
    </source>
</evidence>
<dbReference type="Gene3D" id="3.50.50.60">
    <property type="entry name" value="FAD/NAD(P)-binding domain"/>
    <property type="match status" value="1"/>
</dbReference>
<sequence length="138" mass="14639">MCVDGWIPVDARTLETAFANVYAVGDVTSVGTPKAGVFAEGQAAVADEIITRHHGQPTSSTYDGRGICHIEFGGDRVARVDVTFRGRQRPSGASTTRPRCTSKTRPSSDRVGSSGGSRDWTGRAPAGSVTTRVGYPRR</sequence>
<protein>
    <recommendedName>
        <fullName evidence="4">FAD/NAD(P)-binding domain-containing protein</fullName>
    </recommendedName>
</protein>
<dbReference type="EMBL" id="JAEACQ010000163">
    <property type="protein sequence ID" value="MBL7627701.1"/>
    <property type="molecule type" value="Genomic_DNA"/>
</dbReference>
<proteinExistence type="predicted"/>
<feature type="compositionally biased region" description="Low complexity" evidence="1">
    <location>
        <begin position="109"/>
        <end position="119"/>
    </location>
</feature>
<dbReference type="InterPro" id="IPR036188">
    <property type="entry name" value="FAD/NAD-bd_sf"/>
</dbReference>
<organism evidence="2 3">
    <name type="scientific">Frankia nepalensis</name>
    <dbReference type="NCBI Taxonomy" id="1836974"/>
    <lineage>
        <taxon>Bacteria</taxon>
        <taxon>Bacillati</taxon>
        <taxon>Actinomycetota</taxon>
        <taxon>Actinomycetes</taxon>
        <taxon>Frankiales</taxon>
        <taxon>Frankiaceae</taxon>
        <taxon>Frankia</taxon>
    </lineage>
</organism>